<dbReference type="RefSeq" id="WP_006905243.1">
    <property type="nucleotide sequence ID" value="NZ_GG665866.1"/>
</dbReference>
<dbReference type="HOGENOM" id="CLU_038823_0_1_9"/>
<evidence type="ECO:0000259" key="4">
    <source>
        <dbReference type="SMART" id="SM00854"/>
    </source>
</evidence>
<dbReference type="SMART" id="SM00854">
    <property type="entry name" value="PGA_cap"/>
    <property type="match status" value="1"/>
</dbReference>
<accession>C4G828</accession>
<dbReference type="Pfam" id="PF09587">
    <property type="entry name" value="PGA_cap"/>
    <property type="match status" value="1"/>
</dbReference>
<feature type="domain" description="Capsule synthesis protein CapA" evidence="4">
    <location>
        <begin position="75"/>
        <end position="321"/>
    </location>
</feature>
<evidence type="ECO:0000313" key="6">
    <source>
        <dbReference type="Proteomes" id="UP000003494"/>
    </source>
</evidence>
<dbReference type="STRING" id="626523.GCWU000342_00204"/>
<feature type="compositionally biased region" description="Low complexity" evidence="2">
    <location>
        <begin position="370"/>
        <end position="381"/>
    </location>
</feature>
<dbReference type="Proteomes" id="UP000003494">
    <property type="component" value="Unassembled WGS sequence"/>
</dbReference>
<dbReference type="CDD" id="cd07381">
    <property type="entry name" value="MPP_CapA"/>
    <property type="match status" value="1"/>
</dbReference>
<dbReference type="eggNOG" id="COG2843">
    <property type="taxonomic scope" value="Bacteria"/>
</dbReference>
<name>C4G828_9FIRM</name>
<evidence type="ECO:0000256" key="3">
    <source>
        <dbReference type="SAM" id="Phobius"/>
    </source>
</evidence>
<evidence type="ECO:0000256" key="2">
    <source>
        <dbReference type="SAM" id="MobiDB-lite"/>
    </source>
</evidence>
<keyword evidence="3" id="KW-0812">Transmembrane</keyword>
<organism evidence="5 6">
    <name type="scientific">Shuttleworthella satelles DSM 14600</name>
    <dbReference type="NCBI Taxonomy" id="626523"/>
    <lineage>
        <taxon>Bacteria</taxon>
        <taxon>Bacillati</taxon>
        <taxon>Bacillota</taxon>
        <taxon>Clostridia</taxon>
        <taxon>Lachnospirales</taxon>
        <taxon>Lachnospiraceae</taxon>
        <taxon>Shuttleworthella</taxon>
    </lineage>
</organism>
<gene>
    <name evidence="5" type="ORF">GCWU000342_00204</name>
</gene>
<dbReference type="SUPFAM" id="SSF56300">
    <property type="entry name" value="Metallo-dependent phosphatases"/>
    <property type="match status" value="1"/>
</dbReference>
<reference evidence="5" key="1">
    <citation type="submission" date="2009-04" db="EMBL/GenBank/DDBJ databases">
        <authorList>
            <person name="Weinstock G."/>
            <person name="Sodergren E."/>
            <person name="Clifton S."/>
            <person name="Fulton L."/>
            <person name="Fulton B."/>
            <person name="Courtney L."/>
            <person name="Fronick C."/>
            <person name="Harrison M."/>
            <person name="Strong C."/>
            <person name="Farmer C."/>
            <person name="Delahaunty K."/>
            <person name="Markovic C."/>
            <person name="Hall O."/>
            <person name="Minx P."/>
            <person name="Tomlinson C."/>
            <person name="Mitreva M."/>
            <person name="Nelson J."/>
            <person name="Hou S."/>
            <person name="Wollam A."/>
            <person name="Pepin K.H."/>
            <person name="Johnson M."/>
            <person name="Bhonagiri V."/>
            <person name="Nash W.E."/>
            <person name="Warren W."/>
            <person name="Chinwalla A."/>
            <person name="Mardis E.R."/>
            <person name="Wilson R.K."/>
        </authorList>
    </citation>
    <scope>NUCLEOTIDE SEQUENCE [LARGE SCALE GENOMIC DNA]</scope>
    <source>
        <strain evidence="5">DSM 14600</strain>
    </source>
</reference>
<dbReference type="InterPro" id="IPR019079">
    <property type="entry name" value="Capsule_synth_CapA"/>
</dbReference>
<feature type="region of interest" description="Disordered" evidence="2">
    <location>
        <begin position="370"/>
        <end position="394"/>
    </location>
</feature>
<dbReference type="PANTHER" id="PTHR33393">
    <property type="entry name" value="POLYGLUTAMINE SYNTHESIS ACCESSORY PROTEIN RV0574C-RELATED"/>
    <property type="match status" value="1"/>
</dbReference>
<keyword evidence="3" id="KW-1133">Transmembrane helix</keyword>
<sequence>MREYKESEEKRERGMGRGLRLGRNLILLLLTLVIILFFMFFYVRSILGQFLATHPDPGISDQEAPKEPADDGRIRITASGDIIYHDSLIQGGKTQDGYDFSSNYASVKALISSADLAIGDFEGVVTEQVKPAGYPNFNAPGQVVSAIKDAGFDVMDLANNHILDQGIHGALDTRQAFEDAGISTIGIKDDKDSILIREVKGIKVAILGFSYGYNNKNGAGKGVTAVQRQQYMQMLDENYVKEKIQTARQQADLVIVIPHKGTEYSEKVSKADQTLYHKMIDWGADLIFGGHPHVVQATEKVTRDGQDKFIIYSMGNLLSNQVKEVMGNDKSQRGTIIEAVLKKDASGQLMIEDVLSHPVWVQRTEKGAAADAAGNAASGKSGTEKSTGKKTAAKSKSSAKLYDIKTLLCTDYMEGGPNQDQVDDSEREAIKAAYEAVQKTVSADGEGSVWKNR</sequence>
<dbReference type="InterPro" id="IPR029052">
    <property type="entry name" value="Metallo-depent_PP-like"/>
</dbReference>
<comment type="similarity">
    <text evidence="1">Belongs to the CapA family.</text>
</comment>
<protein>
    <submittedName>
        <fullName evidence="5">Bacterial capsule synthesis protein</fullName>
    </submittedName>
</protein>
<keyword evidence="3" id="KW-0472">Membrane</keyword>
<dbReference type="AlphaFoldDB" id="C4G828"/>
<evidence type="ECO:0000313" key="5">
    <source>
        <dbReference type="EMBL" id="EEP28855.1"/>
    </source>
</evidence>
<proteinExistence type="inferred from homology"/>
<comment type="caution">
    <text evidence="5">The sequence shown here is derived from an EMBL/GenBank/DDBJ whole genome shotgun (WGS) entry which is preliminary data.</text>
</comment>
<feature type="transmembrane region" description="Helical" evidence="3">
    <location>
        <begin position="21"/>
        <end position="43"/>
    </location>
</feature>
<dbReference type="Gene3D" id="3.60.21.10">
    <property type="match status" value="1"/>
</dbReference>
<dbReference type="PANTHER" id="PTHR33393:SF12">
    <property type="entry name" value="CAPSULE BIOSYNTHESIS PROTEIN CAPA"/>
    <property type="match status" value="1"/>
</dbReference>
<dbReference type="InterPro" id="IPR052169">
    <property type="entry name" value="CW_Biosynth-Accessory"/>
</dbReference>
<dbReference type="EMBL" id="ACIP02000001">
    <property type="protein sequence ID" value="EEP28855.1"/>
    <property type="molecule type" value="Genomic_DNA"/>
</dbReference>
<keyword evidence="6" id="KW-1185">Reference proteome</keyword>
<evidence type="ECO:0000256" key="1">
    <source>
        <dbReference type="ARBA" id="ARBA00005662"/>
    </source>
</evidence>